<organism evidence="5 6">
    <name type="scientific">Stichopus japonicus</name>
    <name type="common">Sea cucumber</name>
    <dbReference type="NCBI Taxonomy" id="307972"/>
    <lineage>
        <taxon>Eukaryota</taxon>
        <taxon>Metazoa</taxon>
        <taxon>Echinodermata</taxon>
        <taxon>Eleutherozoa</taxon>
        <taxon>Echinozoa</taxon>
        <taxon>Holothuroidea</taxon>
        <taxon>Aspidochirotacea</taxon>
        <taxon>Aspidochirotida</taxon>
        <taxon>Stichopodidae</taxon>
        <taxon>Apostichopus</taxon>
    </lineage>
</organism>
<evidence type="ECO:0000256" key="4">
    <source>
        <dbReference type="ARBA" id="ARBA00023002"/>
    </source>
</evidence>
<dbReference type="SUPFAM" id="SSF51735">
    <property type="entry name" value="NAD(P)-binding Rossmann-fold domains"/>
    <property type="match status" value="1"/>
</dbReference>
<dbReference type="GO" id="GO:0004090">
    <property type="term" value="F:carbonyl reductase (NADPH) activity"/>
    <property type="evidence" value="ECO:0007669"/>
    <property type="project" value="TreeGrafter"/>
</dbReference>
<evidence type="ECO:0000256" key="1">
    <source>
        <dbReference type="ARBA" id="ARBA00006484"/>
    </source>
</evidence>
<evidence type="ECO:0000256" key="2">
    <source>
        <dbReference type="ARBA" id="ARBA00011881"/>
    </source>
</evidence>
<dbReference type="OrthoDB" id="1393670at2759"/>
<dbReference type="PRINTS" id="PR00080">
    <property type="entry name" value="SDRFAMILY"/>
</dbReference>
<dbReference type="InterPro" id="IPR002347">
    <property type="entry name" value="SDR_fam"/>
</dbReference>
<evidence type="ECO:0000313" key="5">
    <source>
        <dbReference type="EMBL" id="PIK50267.1"/>
    </source>
</evidence>
<name>A0A2G8KQL3_STIJA</name>
<dbReference type="InterPro" id="IPR051737">
    <property type="entry name" value="L-xylulose/Carbonyl_redctase"/>
</dbReference>
<dbReference type="PANTHER" id="PTHR44252">
    <property type="entry name" value="D-ERYTHRULOSE REDUCTASE"/>
    <property type="match status" value="1"/>
</dbReference>
<dbReference type="AlphaFoldDB" id="A0A2G8KQL3"/>
<comment type="subunit">
    <text evidence="2">Homotetramer.</text>
</comment>
<reference evidence="5 6" key="1">
    <citation type="journal article" date="2017" name="PLoS Biol.">
        <title>The sea cucumber genome provides insights into morphological evolution and visceral regeneration.</title>
        <authorList>
            <person name="Zhang X."/>
            <person name="Sun L."/>
            <person name="Yuan J."/>
            <person name="Sun Y."/>
            <person name="Gao Y."/>
            <person name="Zhang L."/>
            <person name="Li S."/>
            <person name="Dai H."/>
            <person name="Hamel J.F."/>
            <person name="Liu C."/>
            <person name="Yu Y."/>
            <person name="Liu S."/>
            <person name="Lin W."/>
            <person name="Guo K."/>
            <person name="Jin S."/>
            <person name="Xu P."/>
            <person name="Storey K.B."/>
            <person name="Huan P."/>
            <person name="Zhang T."/>
            <person name="Zhou Y."/>
            <person name="Zhang J."/>
            <person name="Lin C."/>
            <person name="Li X."/>
            <person name="Xing L."/>
            <person name="Huo D."/>
            <person name="Sun M."/>
            <person name="Wang L."/>
            <person name="Mercier A."/>
            <person name="Li F."/>
            <person name="Yang H."/>
            <person name="Xiang J."/>
        </authorList>
    </citation>
    <scope>NUCLEOTIDE SEQUENCE [LARGE SCALE GENOMIC DNA]</scope>
    <source>
        <strain evidence="5">Shaxun</strain>
        <tissue evidence="5">Muscle</tissue>
    </source>
</reference>
<sequence>MLFNNNYLYRIFEVNVRAVIQVSQIFARGIISRDASGVIVNISSQASLVALNKHVNYCASKAALDSVTRSMAMELGPKKIRVNACNPTVVMTELGRKAWGDPKTGGPVLSRIPLGRFAEIEDVTNVVLFLLSDKSAMMNGAILPIDGGFTITGV</sequence>
<dbReference type="Proteomes" id="UP000230750">
    <property type="component" value="Unassembled WGS sequence"/>
</dbReference>
<keyword evidence="6" id="KW-1185">Reference proteome</keyword>
<dbReference type="STRING" id="307972.A0A2G8KQL3"/>
<dbReference type="PROSITE" id="PS00061">
    <property type="entry name" value="ADH_SHORT"/>
    <property type="match status" value="1"/>
</dbReference>
<evidence type="ECO:0000313" key="6">
    <source>
        <dbReference type="Proteomes" id="UP000230750"/>
    </source>
</evidence>
<protein>
    <recommendedName>
        <fullName evidence="7">L-xylulose reductase</fullName>
    </recommendedName>
</protein>
<evidence type="ECO:0000256" key="3">
    <source>
        <dbReference type="ARBA" id="ARBA00022857"/>
    </source>
</evidence>
<gene>
    <name evidence="5" type="ORF">BSL78_12836</name>
</gene>
<comment type="similarity">
    <text evidence="1">Belongs to the short-chain dehydrogenases/reductases (SDR) family.</text>
</comment>
<dbReference type="Gene3D" id="3.40.50.720">
    <property type="entry name" value="NAD(P)-binding Rossmann-like Domain"/>
    <property type="match status" value="1"/>
</dbReference>
<keyword evidence="4" id="KW-0560">Oxidoreductase</keyword>
<accession>A0A2G8KQL3</accession>
<dbReference type="InterPro" id="IPR020904">
    <property type="entry name" value="Sc_DH/Rdtase_CS"/>
</dbReference>
<dbReference type="PANTHER" id="PTHR44252:SF3">
    <property type="entry name" value="D-ERYTHRULOSE REDUCTASE-RELATED"/>
    <property type="match status" value="1"/>
</dbReference>
<dbReference type="GO" id="GO:0005997">
    <property type="term" value="P:xylulose metabolic process"/>
    <property type="evidence" value="ECO:0007669"/>
    <property type="project" value="TreeGrafter"/>
</dbReference>
<dbReference type="GO" id="GO:0050038">
    <property type="term" value="F:L-xylulose reductase (NADPH) activity"/>
    <property type="evidence" value="ECO:0007669"/>
    <property type="project" value="TreeGrafter"/>
</dbReference>
<proteinExistence type="inferred from homology"/>
<dbReference type="GO" id="GO:0006006">
    <property type="term" value="P:glucose metabolic process"/>
    <property type="evidence" value="ECO:0007669"/>
    <property type="project" value="TreeGrafter"/>
</dbReference>
<dbReference type="EMBL" id="MRZV01000426">
    <property type="protein sequence ID" value="PIK50267.1"/>
    <property type="molecule type" value="Genomic_DNA"/>
</dbReference>
<keyword evidence="3" id="KW-0521">NADP</keyword>
<dbReference type="Pfam" id="PF13561">
    <property type="entry name" value="adh_short_C2"/>
    <property type="match status" value="1"/>
</dbReference>
<evidence type="ECO:0008006" key="7">
    <source>
        <dbReference type="Google" id="ProtNLM"/>
    </source>
</evidence>
<comment type="caution">
    <text evidence="5">The sequence shown here is derived from an EMBL/GenBank/DDBJ whole genome shotgun (WGS) entry which is preliminary data.</text>
</comment>
<dbReference type="InterPro" id="IPR036291">
    <property type="entry name" value="NAD(P)-bd_dom_sf"/>
</dbReference>
<dbReference type="PRINTS" id="PR00081">
    <property type="entry name" value="GDHRDH"/>
</dbReference>